<dbReference type="Proteomes" id="UP000599688">
    <property type="component" value="Unassembled WGS sequence"/>
</dbReference>
<proteinExistence type="predicted"/>
<dbReference type="SUPFAM" id="SSF53720">
    <property type="entry name" value="ALDH-like"/>
    <property type="match status" value="1"/>
</dbReference>
<evidence type="ECO:0000313" key="3">
    <source>
        <dbReference type="Proteomes" id="UP000599688"/>
    </source>
</evidence>
<dbReference type="GO" id="GO:0008218">
    <property type="term" value="P:bioluminescence"/>
    <property type="evidence" value="ECO:0007669"/>
    <property type="project" value="InterPro"/>
</dbReference>
<dbReference type="EMBL" id="BMGL01000012">
    <property type="protein sequence ID" value="GGE20031.1"/>
    <property type="molecule type" value="Genomic_DNA"/>
</dbReference>
<dbReference type="InterPro" id="IPR008670">
    <property type="entry name" value="CoA_reduct_LuxC"/>
</dbReference>
<sequence>MAKPGSLQNTINSLHQLGSTLSEFLQENTKANPSFKDELQAELHQIVQLAKHHNSWFTENEVLYCLQSWSEALSHSNLTTWLAKYKFEEKSPKRVGLVLAGNIPLVGLHDIICVLLSGNDVVAKYSSKDKLLVHWIVKFLIHTDSSFGCRIELTKDQLKNFDAVIATGSNNTARYFEYYFRDKPHIIRKNRNSLAVLTGDETETDFANLAEDIFRYFGLGCRSVSKLMVPKGYDFTPFFEGIYHRKDLLQHDKYTNNYDYNKAVYLMSSVKLFDNGFLILKEDKTMTSPIGCLFFEFYNSKAELENTINQQKNNLQCVVGNLQFSSRINTAFGQSQQPNLWNYADGIDTLEFLMKLK</sequence>
<evidence type="ECO:0000256" key="1">
    <source>
        <dbReference type="ARBA" id="ARBA00022857"/>
    </source>
</evidence>
<keyword evidence="1" id="KW-0521">NADP</keyword>
<dbReference type="AlphaFoldDB" id="A0A917EAW7"/>
<dbReference type="GO" id="GO:0003995">
    <property type="term" value="F:acyl-CoA dehydrogenase activity"/>
    <property type="evidence" value="ECO:0007669"/>
    <property type="project" value="InterPro"/>
</dbReference>
<dbReference type="RefSeq" id="WP_188406857.1">
    <property type="nucleotide sequence ID" value="NZ_BMGL01000012.1"/>
</dbReference>
<reference evidence="2 3" key="1">
    <citation type="journal article" date="2014" name="Int. J. Syst. Evol. Microbiol.">
        <title>Complete genome sequence of Corynebacterium casei LMG S-19264T (=DSM 44701T), isolated from a smear-ripened cheese.</title>
        <authorList>
            <consortium name="US DOE Joint Genome Institute (JGI-PGF)"/>
            <person name="Walter F."/>
            <person name="Albersmeier A."/>
            <person name="Kalinowski J."/>
            <person name="Ruckert C."/>
        </authorList>
    </citation>
    <scope>NUCLEOTIDE SEQUENCE [LARGE SCALE GENOMIC DNA]</scope>
    <source>
        <strain evidence="2 3">CGMCC 1.12925</strain>
    </source>
</reference>
<gene>
    <name evidence="2" type="ORF">GCM10010831_21440</name>
</gene>
<comment type="caution">
    <text evidence="2">The sequence shown here is derived from an EMBL/GenBank/DDBJ whole genome shotgun (WGS) entry which is preliminary data.</text>
</comment>
<accession>A0A917EAW7</accession>
<dbReference type="Pfam" id="PF05893">
    <property type="entry name" value="LuxC"/>
    <property type="match status" value="1"/>
</dbReference>
<keyword evidence="3" id="KW-1185">Reference proteome</keyword>
<dbReference type="InterPro" id="IPR016161">
    <property type="entry name" value="Ald_DH/histidinol_DH"/>
</dbReference>
<name>A0A917EAW7_9FLAO</name>
<evidence type="ECO:0000313" key="2">
    <source>
        <dbReference type="EMBL" id="GGE20031.1"/>
    </source>
</evidence>
<protein>
    <submittedName>
        <fullName evidence="2">Acyl-CoA reductase</fullName>
    </submittedName>
</protein>
<organism evidence="2 3">
    <name type="scientific">Psychroflexus salis</name>
    <dbReference type="NCBI Taxonomy" id="1526574"/>
    <lineage>
        <taxon>Bacteria</taxon>
        <taxon>Pseudomonadati</taxon>
        <taxon>Bacteroidota</taxon>
        <taxon>Flavobacteriia</taxon>
        <taxon>Flavobacteriales</taxon>
        <taxon>Flavobacteriaceae</taxon>
        <taxon>Psychroflexus</taxon>
    </lineage>
</organism>